<evidence type="ECO:0000256" key="3">
    <source>
        <dbReference type="ARBA" id="ARBA00023242"/>
    </source>
</evidence>
<dbReference type="PANTHER" id="PTHR33669">
    <property type="entry name" value="PROTEIN NEGATIVE REGULATOR OF RESISTANCE"/>
    <property type="match status" value="1"/>
</dbReference>
<feature type="compositionally biased region" description="Basic and acidic residues" evidence="4">
    <location>
        <begin position="79"/>
        <end position="94"/>
    </location>
</feature>
<comment type="similarity">
    <text evidence="2">Belongs to the NPR1-interactor family.</text>
</comment>
<evidence type="ECO:0000256" key="4">
    <source>
        <dbReference type="SAM" id="MobiDB-lite"/>
    </source>
</evidence>
<dbReference type="AlphaFoldDB" id="A0A8T3BI08"/>
<evidence type="ECO:0000256" key="2">
    <source>
        <dbReference type="ARBA" id="ARBA00009937"/>
    </source>
</evidence>
<name>A0A8T3BI08_DENNO</name>
<comment type="caution">
    <text evidence="5">The sequence shown here is derived from an EMBL/GenBank/DDBJ whole genome shotgun (WGS) entry which is preliminary data.</text>
</comment>
<protein>
    <submittedName>
        <fullName evidence="5">Uncharacterized protein</fullName>
    </submittedName>
</protein>
<gene>
    <name evidence="5" type="ORF">KFK09_009639</name>
</gene>
<accession>A0A8T3BI08</accession>
<reference evidence="5" key="1">
    <citation type="journal article" date="2022" name="Front. Genet.">
        <title>Chromosome-Scale Assembly of the Dendrobium nobile Genome Provides Insights Into the Molecular Mechanism of the Biosynthesis of the Medicinal Active Ingredient of Dendrobium.</title>
        <authorList>
            <person name="Xu Q."/>
            <person name="Niu S.-C."/>
            <person name="Li K.-L."/>
            <person name="Zheng P.-J."/>
            <person name="Zhang X.-J."/>
            <person name="Jia Y."/>
            <person name="Liu Y."/>
            <person name="Niu Y.-X."/>
            <person name="Yu L.-H."/>
            <person name="Chen D.-F."/>
            <person name="Zhang G.-Q."/>
        </authorList>
    </citation>
    <scope>NUCLEOTIDE SEQUENCE</scope>
    <source>
        <tissue evidence="5">Leaf</tissue>
    </source>
</reference>
<evidence type="ECO:0000256" key="1">
    <source>
        <dbReference type="ARBA" id="ARBA00004123"/>
    </source>
</evidence>
<comment type="subcellular location">
    <subcellularLocation>
        <location evidence="1">Nucleus</location>
    </subcellularLocation>
</comment>
<sequence length="100" mass="11657">MNSEKMEGEERRKEEEEEEEEKMKKFYVLIENIRATRMLWQTAPPSKRQKRESLLWKPAFEWEDFSQAVMSSSNVGDGGKSKGKEKEEGTERGVDLSLGL</sequence>
<evidence type="ECO:0000313" key="5">
    <source>
        <dbReference type="EMBL" id="KAI0513610.1"/>
    </source>
</evidence>
<dbReference type="GO" id="GO:0005634">
    <property type="term" value="C:nucleus"/>
    <property type="evidence" value="ECO:0007669"/>
    <property type="project" value="UniProtKB-SubCell"/>
</dbReference>
<dbReference type="Proteomes" id="UP000829196">
    <property type="component" value="Unassembled WGS sequence"/>
</dbReference>
<keyword evidence="6" id="KW-1185">Reference proteome</keyword>
<evidence type="ECO:0000313" key="6">
    <source>
        <dbReference type="Proteomes" id="UP000829196"/>
    </source>
</evidence>
<feature type="compositionally biased region" description="Basic and acidic residues" evidence="4">
    <location>
        <begin position="1"/>
        <end position="14"/>
    </location>
</feature>
<feature type="region of interest" description="Disordered" evidence="4">
    <location>
        <begin position="68"/>
        <end position="100"/>
    </location>
</feature>
<dbReference type="Pfam" id="PF15699">
    <property type="entry name" value="NPR1_interact"/>
    <property type="match status" value="1"/>
</dbReference>
<dbReference type="EMBL" id="JAGYWB010000008">
    <property type="protein sequence ID" value="KAI0513610.1"/>
    <property type="molecule type" value="Genomic_DNA"/>
</dbReference>
<proteinExistence type="inferred from homology"/>
<organism evidence="5 6">
    <name type="scientific">Dendrobium nobile</name>
    <name type="common">Orchid</name>
    <dbReference type="NCBI Taxonomy" id="94219"/>
    <lineage>
        <taxon>Eukaryota</taxon>
        <taxon>Viridiplantae</taxon>
        <taxon>Streptophyta</taxon>
        <taxon>Embryophyta</taxon>
        <taxon>Tracheophyta</taxon>
        <taxon>Spermatophyta</taxon>
        <taxon>Magnoliopsida</taxon>
        <taxon>Liliopsida</taxon>
        <taxon>Asparagales</taxon>
        <taxon>Orchidaceae</taxon>
        <taxon>Epidendroideae</taxon>
        <taxon>Malaxideae</taxon>
        <taxon>Dendrobiinae</taxon>
        <taxon>Dendrobium</taxon>
    </lineage>
</organism>
<feature type="region of interest" description="Disordered" evidence="4">
    <location>
        <begin position="1"/>
        <end position="21"/>
    </location>
</feature>
<dbReference type="GO" id="GO:0010112">
    <property type="term" value="P:regulation of systemic acquired resistance"/>
    <property type="evidence" value="ECO:0007669"/>
    <property type="project" value="InterPro"/>
</dbReference>
<dbReference type="PANTHER" id="PTHR33669:SF14">
    <property type="entry name" value="NRR REPRESSOR HOMOLOG 3"/>
    <property type="match status" value="1"/>
</dbReference>
<dbReference type="InterPro" id="IPR031425">
    <property type="entry name" value="NPR1/NH1-interacting"/>
</dbReference>
<keyword evidence="3" id="KW-0539">Nucleus</keyword>
<dbReference type="OrthoDB" id="693542at2759"/>